<dbReference type="Gene3D" id="3.40.190.10">
    <property type="entry name" value="Periplasmic binding protein-like II"/>
    <property type="match status" value="2"/>
</dbReference>
<proteinExistence type="predicted"/>
<feature type="compositionally biased region" description="Low complexity" evidence="6">
    <location>
        <begin position="24"/>
        <end position="51"/>
    </location>
</feature>
<evidence type="ECO:0000256" key="5">
    <source>
        <dbReference type="ARBA" id="ARBA00023288"/>
    </source>
</evidence>
<dbReference type="Proteomes" id="UP000824241">
    <property type="component" value="Unassembled WGS sequence"/>
</dbReference>
<dbReference type="SUPFAM" id="SSF53850">
    <property type="entry name" value="Periplasmic binding protein-like II"/>
    <property type="match status" value="1"/>
</dbReference>
<reference evidence="8" key="2">
    <citation type="journal article" date="2021" name="PeerJ">
        <title>Extensive microbial diversity within the chicken gut microbiome revealed by metagenomics and culture.</title>
        <authorList>
            <person name="Gilroy R."/>
            <person name="Ravi A."/>
            <person name="Getino M."/>
            <person name="Pursley I."/>
            <person name="Horton D.L."/>
            <person name="Alikhan N.F."/>
            <person name="Baker D."/>
            <person name="Gharbi K."/>
            <person name="Hall N."/>
            <person name="Watson M."/>
            <person name="Adriaenssens E.M."/>
            <person name="Foster-Nyarko E."/>
            <person name="Jarju S."/>
            <person name="Secka A."/>
            <person name="Antonio M."/>
            <person name="Oren A."/>
            <person name="Chaudhuri R.R."/>
            <person name="La Ragione R."/>
            <person name="Hildebrand F."/>
            <person name="Pallen M.J."/>
        </authorList>
    </citation>
    <scope>NUCLEOTIDE SEQUENCE</scope>
    <source>
        <strain evidence="8">CHK189-12415</strain>
    </source>
</reference>
<name>A0A9D1DXD7_9FIRM</name>
<keyword evidence="3" id="KW-0472">Membrane</keyword>
<feature type="chain" id="PRO_5039064689" evidence="7">
    <location>
        <begin position="22"/>
        <end position="541"/>
    </location>
</feature>
<dbReference type="PANTHER" id="PTHR43649">
    <property type="entry name" value="ARABINOSE-BINDING PROTEIN-RELATED"/>
    <property type="match status" value="1"/>
</dbReference>
<evidence type="ECO:0000256" key="6">
    <source>
        <dbReference type="SAM" id="MobiDB-lite"/>
    </source>
</evidence>
<feature type="signal peptide" evidence="7">
    <location>
        <begin position="1"/>
        <end position="21"/>
    </location>
</feature>
<dbReference type="AlphaFoldDB" id="A0A9D1DXD7"/>
<feature type="region of interest" description="Disordered" evidence="6">
    <location>
        <begin position="24"/>
        <end position="54"/>
    </location>
</feature>
<dbReference type="Pfam" id="PF01547">
    <property type="entry name" value="SBP_bac_1"/>
    <property type="match status" value="1"/>
</dbReference>
<evidence type="ECO:0000256" key="3">
    <source>
        <dbReference type="ARBA" id="ARBA00023136"/>
    </source>
</evidence>
<evidence type="ECO:0000313" key="9">
    <source>
        <dbReference type="Proteomes" id="UP000824241"/>
    </source>
</evidence>
<protein>
    <submittedName>
        <fullName evidence="8">Extracellular solute-binding protein</fullName>
    </submittedName>
</protein>
<organism evidence="8 9">
    <name type="scientific">Candidatus Faecivivens stercoravium</name>
    <dbReference type="NCBI Taxonomy" id="2840803"/>
    <lineage>
        <taxon>Bacteria</taxon>
        <taxon>Bacillati</taxon>
        <taxon>Bacillota</taxon>
        <taxon>Clostridia</taxon>
        <taxon>Eubacteriales</taxon>
        <taxon>Oscillospiraceae</taxon>
        <taxon>Oscillospiraceae incertae sedis</taxon>
        <taxon>Candidatus Faecivivens</taxon>
    </lineage>
</organism>
<evidence type="ECO:0000256" key="4">
    <source>
        <dbReference type="ARBA" id="ARBA00023139"/>
    </source>
</evidence>
<sequence length="541" mass="59659">MRTSKKFLALLLAAMMTASLAACNSGDSGSTPAEESGSASTESGESAPAEPTEVQLPLADGESLSYFISLDANASIVVTDYNDNEFFQALEERTGVHIEWQMSSAADTLTNFNLMIASNQLPDMFYGSQYYSDGLDAGIDDGYFMDLTDLIPEYMPNYEARRQADPQAMIDTVTDSGRMAAVYAVYTEPQGPWLGMQVRQDWLDKCGLDTPVTFDDWEEMLTAFKDQMGATAAQSITFNGTDAMTGGLAAGYGAIGTWQLDETGKVVYGPYTENWRKYVTKLNDWFEKGLIDPDFMSQNAFMVDMTSVITGKTGAWTSMYTMPSLYESSSEDPDMNIVPITPPVENEGDELHIRYRDTAVGITTAISATSDNWELALRWLDYLYTDEGAMLANYGVEGDTYTLDDAGNPVFTDKILANPDFSFSQAQGSFLMPPSSVACYYDWTRELASVPEKDVASYDVWSSAGQDWTLPTLSLTQDESVDRAAIMGDVETYVQEKTTQMITGVLDIETEWDTYISDIESMGIADATAITQAAYDRYLQR</sequence>
<accession>A0A9D1DXD7</accession>
<evidence type="ECO:0000256" key="7">
    <source>
        <dbReference type="SAM" id="SignalP"/>
    </source>
</evidence>
<dbReference type="InterPro" id="IPR006059">
    <property type="entry name" value="SBP"/>
</dbReference>
<comment type="caution">
    <text evidence="8">The sequence shown here is derived from an EMBL/GenBank/DDBJ whole genome shotgun (WGS) entry which is preliminary data.</text>
</comment>
<dbReference type="EMBL" id="DVHA01000168">
    <property type="protein sequence ID" value="HIR60945.1"/>
    <property type="molecule type" value="Genomic_DNA"/>
</dbReference>
<keyword evidence="4" id="KW-0564">Palmitate</keyword>
<dbReference type="InterPro" id="IPR050490">
    <property type="entry name" value="Bact_solute-bd_prot1"/>
</dbReference>
<dbReference type="PROSITE" id="PS51257">
    <property type="entry name" value="PROKAR_LIPOPROTEIN"/>
    <property type="match status" value="1"/>
</dbReference>
<dbReference type="PANTHER" id="PTHR43649:SF33">
    <property type="entry name" value="POLYGALACTURONAN_RHAMNOGALACTURONAN-BINDING PROTEIN YTCQ"/>
    <property type="match status" value="1"/>
</dbReference>
<keyword evidence="1" id="KW-1003">Cell membrane</keyword>
<keyword evidence="2 7" id="KW-0732">Signal</keyword>
<evidence type="ECO:0000313" key="8">
    <source>
        <dbReference type="EMBL" id="HIR60945.1"/>
    </source>
</evidence>
<evidence type="ECO:0000256" key="1">
    <source>
        <dbReference type="ARBA" id="ARBA00022475"/>
    </source>
</evidence>
<gene>
    <name evidence="8" type="ORF">IAB37_05150</name>
</gene>
<evidence type="ECO:0000256" key="2">
    <source>
        <dbReference type="ARBA" id="ARBA00022729"/>
    </source>
</evidence>
<reference evidence="8" key="1">
    <citation type="submission" date="2020-10" db="EMBL/GenBank/DDBJ databases">
        <authorList>
            <person name="Gilroy R."/>
        </authorList>
    </citation>
    <scope>NUCLEOTIDE SEQUENCE</scope>
    <source>
        <strain evidence="8">CHK189-12415</strain>
    </source>
</reference>
<keyword evidence="5" id="KW-0449">Lipoprotein</keyword>